<dbReference type="RefSeq" id="WP_378538596.1">
    <property type="nucleotide sequence ID" value="NZ_JBHSBH010000022.1"/>
</dbReference>
<evidence type="ECO:0000313" key="2">
    <source>
        <dbReference type="EMBL" id="MFC3999926.1"/>
    </source>
</evidence>
<evidence type="ECO:0000313" key="3">
    <source>
        <dbReference type="Proteomes" id="UP001595847"/>
    </source>
</evidence>
<organism evidence="2 3">
    <name type="scientific">Nocardiopsis sediminis</name>
    <dbReference type="NCBI Taxonomy" id="1778267"/>
    <lineage>
        <taxon>Bacteria</taxon>
        <taxon>Bacillati</taxon>
        <taxon>Actinomycetota</taxon>
        <taxon>Actinomycetes</taxon>
        <taxon>Streptosporangiales</taxon>
        <taxon>Nocardiopsidaceae</taxon>
        <taxon>Nocardiopsis</taxon>
    </lineage>
</organism>
<dbReference type="Gene3D" id="3.40.630.30">
    <property type="match status" value="1"/>
</dbReference>
<dbReference type="SUPFAM" id="SSF55729">
    <property type="entry name" value="Acyl-CoA N-acyltransferases (Nat)"/>
    <property type="match status" value="1"/>
</dbReference>
<accession>A0ABV8FYF9</accession>
<dbReference type="Pfam" id="PF13302">
    <property type="entry name" value="Acetyltransf_3"/>
    <property type="match status" value="1"/>
</dbReference>
<proteinExistence type="predicted"/>
<dbReference type="Proteomes" id="UP001595847">
    <property type="component" value="Unassembled WGS sequence"/>
</dbReference>
<keyword evidence="3" id="KW-1185">Reference proteome</keyword>
<dbReference type="InterPro" id="IPR000182">
    <property type="entry name" value="GNAT_dom"/>
</dbReference>
<protein>
    <submittedName>
        <fullName evidence="2">GNAT family N-acetyltransferase</fullName>
        <ecNumber evidence="2">2.3.-.-</ecNumber>
    </submittedName>
</protein>
<gene>
    <name evidence="2" type="ORF">ACFOVU_28705</name>
</gene>
<dbReference type="EMBL" id="JBHSBH010000022">
    <property type="protein sequence ID" value="MFC3999926.1"/>
    <property type="molecule type" value="Genomic_DNA"/>
</dbReference>
<dbReference type="PROSITE" id="PS51186">
    <property type="entry name" value="GNAT"/>
    <property type="match status" value="1"/>
</dbReference>
<name>A0ABV8FYF9_9ACTN</name>
<dbReference type="EC" id="2.3.-.-" evidence="2"/>
<evidence type="ECO:0000259" key="1">
    <source>
        <dbReference type="PROSITE" id="PS51186"/>
    </source>
</evidence>
<dbReference type="GO" id="GO:0016746">
    <property type="term" value="F:acyltransferase activity"/>
    <property type="evidence" value="ECO:0007669"/>
    <property type="project" value="UniProtKB-KW"/>
</dbReference>
<keyword evidence="2" id="KW-0012">Acyltransferase</keyword>
<dbReference type="InterPro" id="IPR016181">
    <property type="entry name" value="Acyl_CoA_acyltransferase"/>
</dbReference>
<keyword evidence="2" id="KW-0808">Transferase</keyword>
<reference evidence="3" key="1">
    <citation type="journal article" date="2019" name="Int. J. Syst. Evol. Microbiol.">
        <title>The Global Catalogue of Microorganisms (GCM) 10K type strain sequencing project: providing services to taxonomists for standard genome sequencing and annotation.</title>
        <authorList>
            <consortium name="The Broad Institute Genomics Platform"/>
            <consortium name="The Broad Institute Genome Sequencing Center for Infectious Disease"/>
            <person name="Wu L."/>
            <person name="Ma J."/>
        </authorList>
    </citation>
    <scope>NUCLEOTIDE SEQUENCE [LARGE SCALE GENOMIC DNA]</scope>
    <source>
        <strain evidence="3">TBRC 1826</strain>
    </source>
</reference>
<comment type="caution">
    <text evidence="2">The sequence shown here is derived from an EMBL/GenBank/DDBJ whole genome shotgun (WGS) entry which is preliminary data.</text>
</comment>
<feature type="domain" description="N-acetyltransferase" evidence="1">
    <location>
        <begin position="18"/>
        <end position="191"/>
    </location>
</feature>
<sequence length="214" mass="22961">MATTPLIETRVWREGPTLALRELVPADAGALEPILGDADVMRHIDLGTLDAEGVAALLAQATADQEDPARHSYRLGIVQRSDSALVGTIAMDIQGLSNAHSHSIILRPGMANLTAGFEAVHLILGVAFEQLGLSHVWCTCYADNIVATRLFLAAGGALQAEPAQGFHFFSILKDQWREVSSLTLREALTLLRRNGSVSPARRPVDPGRGARDPD</sequence>